<dbReference type="RefSeq" id="WP_153802323.1">
    <property type="nucleotide sequence ID" value="NZ_JGYV01000010.1"/>
</dbReference>
<evidence type="ECO:0000313" key="2">
    <source>
        <dbReference type="Proteomes" id="UP000029067"/>
    </source>
</evidence>
<gene>
    <name evidence="1" type="ORF">BCUN_0871</name>
</gene>
<reference evidence="1 2" key="1">
    <citation type="submission" date="2014-03" db="EMBL/GenBank/DDBJ databases">
        <title>Genomics of Bifidobacteria.</title>
        <authorList>
            <person name="Ventura M."/>
            <person name="Milani C."/>
            <person name="Lugli G.A."/>
        </authorList>
    </citation>
    <scope>NUCLEOTIDE SEQUENCE [LARGE SCALE GENOMIC DNA]</scope>
    <source>
        <strain evidence="1 2">LMG 10738</strain>
    </source>
</reference>
<sequence>MTSEQRKEMARTWTKCHVPVSDITRLLEISAEELDMILSEQPEPEGTTQ</sequence>
<evidence type="ECO:0000313" key="1">
    <source>
        <dbReference type="EMBL" id="KFI63038.1"/>
    </source>
</evidence>
<comment type="caution">
    <text evidence="1">The sequence shown here is derived from an EMBL/GenBank/DDBJ whole genome shotgun (WGS) entry which is preliminary data.</text>
</comment>
<dbReference type="AlphaFoldDB" id="A0A087AW88"/>
<keyword evidence="2" id="KW-1185">Reference proteome</keyword>
<protein>
    <submittedName>
        <fullName evidence="1">Uncharacterized protein</fullName>
    </submittedName>
</protein>
<accession>A0A087AW88</accession>
<proteinExistence type="predicted"/>
<organism evidence="1 2">
    <name type="scientific">Bifidobacterium cuniculi</name>
    <dbReference type="NCBI Taxonomy" id="1688"/>
    <lineage>
        <taxon>Bacteria</taxon>
        <taxon>Bacillati</taxon>
        <taxon>Actinomycetota</taxon>
        <taxon>Actinomycetes</taxon>
        <taxon>Bifidobacteriales</taxon>
        <taxon>Bifidobacteriaceae</taxon>
        <taxon>Bifidobacterium</taxon>
    </lineage>
</organism>
<dbReference type="EMBL" id="JGYV01000010">
    <property type="protein sequence ID" value="KFI63038.1"/>
    <property type="molecule type" value="Genomic_DNA"/>
</dbReference>
<name>A0A087AW88_9BIFI</name>
<dbReference type="Proteomes" id="UP000029067">
    <property type="component" value="Unassembled WGS sequence"/>
</dbReference>
<dbReference type="STRING" id="1688.BCUN_0871"/>